<dbReference type="GO" id="GO:0005783">
    <property type="term" value="C:endoplasmic reticulum"/>
    <property type="evidence" value="ECO:0007669"/>
    <property type="project" value="TreeGrafter"/>
</dbReference>
<dbReference type="Pfam" id="PF00067">
    <property type="entry name" value="p450"/>
    <property type="match status" value="1"/>
</dbReference>
<dbReference type="GO" id="GO:0020037">
    <property type="term" value="F:heme binding"/>
    <property type="evidence" value="ECO:0007669"/>
    <property type="project" value="InterPro"/>
</dbReference>
<evidence type="ECO:0000313" key="4">
    <source>
        <dbReference type="EMBL" id="ESW07451.1"/>
    </source>
</evidence>
<dbReference type="Proteomes" id="UP000000226">
    <property type="component" value="Chromosome 10"/>
</dbReference>
<proteinExistence type="inferred from homology"/>
<name>V7ATB3_PHAVU</name>
<protein>
    <recommendedName>
        <fullName evidence="6">Cytochrome P450</fullName>
    </recommendedName>
</protein>
<evidence type="ECO:0000256" key="3">
    <source>
        <dbReference type="ARBA" id="ARBA00023004"/>
    </source>
</evidence>
<dbReference type="STRING" id="3885.V7ATB3"/>
<keyword evidence="5" id="KW-1185">Reference proteome</keyword>
<reference evidence="5" key="1">
    <citation type="journal article" date="2014" name="Nat. Genet.">
        <title>A reference genome for common bean and genome-wide analysis of dual domestications.</title>
        <authorList>
            <person name="Schmutz J."/>
            <person name="McClean P.E."/>
            <person name="Mamidi S."/>
            <person name="Wu G.A."/>
            <person name="Cannon S.B."/>
            <person name="Grimwood J."/>
            <person name="Jenkins J."/>
            <person name="Shu S."/>
            <person name="Song Q."/>
            <person name="Chavarro C."/>
            <person name="Torres-Torres M."/>
            <person name="Geffroy V."/>
            <person name="Moghaddam S.M."/>
            <person name="Gao D."/>
            <person name="Abernathy B."/>
            <person name="Barry K."/>
            <person name="Blair M."/>
            <person name="Brick M.A."/>
            <person name="Chovatia M."/>
            <person name="Gepts P."/>
            <person name="Goodstein D.M."/>
            <person name="Gonzales M."/>
            <person name="Hellsten U."/>
            <person name="Hyten D.L."/>
            <person name="Jia G."/>
            <person name="Kelly J.D."/>
            <person name="Kudrna D."/>
            <person name="Lee R."/>
            <person name="Richard M.M."/>
            <person name="Miklas P.N."/>
            <person name="Osorno J.M."/>
            <person name="Rodrigues J."/>
            <person name="Thareau V."/>
            <person name="Urrea C.A."/>
            <person name="Wang M."/>
            <person name="Yu Y."/>
            <person name="Zhang M."/>
            <person name="Wing R.A."/>
            <person name="Cregan P.B."/>
            <person name="Rokhsar D.S."/>
            <person name="Jackson S.A."/>
        </authorList>
    </citation>
    <scope>NUCLEOTIDE SEQUENCE [LARGE SCALE GENOMIC DNA]</scope>
    <source>
        <strain evidence="5">cv. G19833</strain>
    </source>
</reference>
<organism evidence="4 5">
    <name type="scientific">Phaseolus vulgaris</name>
    <name type="common">Kidney bean</name>
    <name type="synonym">French bean</name>
    <dbReference type="NCBI Taxonomy" id="3885"/>
    <lineage>
        <taxon>Eukaryota</taxon>
        <taxon>Viridiplantae</taxon>
        <taxon>Streptophyta</taxon>
        <taxon>Embryophyta</taxon>
        <taxon>Tracheophyta</taxon>
        <taxon>Spermatophyta</taxon>
        <taxon>Magnoliopsida</taxon>
        <taxon>eudicotyledons</taxon>
        <taxon>Gunneridae</taxon>
        <taxon>Pentapetalae</taxon>
        <taxon>rosids</taxon>
        <taxon>fabids</taxon>
        <taxon>Fabales</taxon>
        <taxon>Fabaceae</taxon>
        <taxon>Papilionoideae</taxon>
        <taxon>50 kb inversion clade</taxon>
        <taxon>NPAAA clade</taxon>
        <taxon>indigoferoid/millettioid clade</taxon>
        <taxon>Phaseoleae</taxon>
        <taxon>Phaseolus</taxon>
    </lineage>
</organism>
<accession>V7ATB3</accession>
<sequence>MFDEEPNGQHWKQLELFQQQNKNVKEEQEEIIRNRPPMRKGLSLAEVRKMEYLSKVVVETLRIITFSLMVFREAKSDVNINGYLIPNGWKVMAWFSILILRYIQIQRSLILRDGMRCARPENLIFGTRLCPGNDLAKLKSTYVYPGRKVPE</sequence>
<evidence type="ECO:0000256" key="1">
    <source>
        <dbReference type="ARBA" id="ARBA00010617"/>
    </source>
</evidence>
<dbReference type="PANTHER" id="PTHR24286:SF356">
    <property type="entry name" value="ENT-KAURENOIC ACID OXIDASE 2"/>
    <property type="match status" value="1"/>
</dbReference>
<dbReference type="Gramene" id="ESW07451">
    <property type="protein sequence ID" value="ESW07451"/>
    <property type="gene ID" value="PHAVU_010G131100g"/>
</dbReference>
<dbReference type="GO" id="GO:0010268">
    <property type="term" value="P:brassinosteroid homeostasis"/>
    <property type="evidence" value="ECO:0007669"/>
    <property type="project" value="TreeGrafter"/>
</dbReference>
<keyword evidence="3" id="KW-0408">Iron</keyword>
<keyword evidence="2" id="KW-0479">Metal-binding</keyword>
<evidence type="ECO:0000313" key="5">
    <source>
        <dbReference type="Proteomes" id="UP000000226"/>
    </source>
</evidence>
<dbReference type="Gene3D" id="1.10.630.10">
    <property type="entry name" value="Cytochrome P450"/>
    <property type="match status" value="1"/>
</dbReference>
<dbReference type="eggNOG" id="KOG0157">
    <property type="taxonomic scope" value="Eukaryota"/>
</dbReference>
<evidence type="ECO:0008006" key="6">
    <source>
        <dbReference type="Google" id="ProtNLM"/>
    </source>
</evidence>
<dbReference type="PANTHER" id="PTHR24286">
    <property type="entry name" value="CYTOCHROME P450 26"/>
    <property type="match status" value="1"/>
</dbReference>
<dbReference type="GO" id="GO:0016132">
    <property type="term" value="P:brassinosteroid biosynthetic process"/>
    <property type="evidence" value="ECO:0007669"/>
    <property type="project" value="TreeGrafter"/>
</dbReference>
<comment type="similarity">
    <text evidence="1">Belongs to the cytochrome P450 family.</text>
</comment>
<dbReference type="SUPFAM" id="SSF48264">
    <property type="entry name" value="Cytochrome P450"/>
    <property type="match status" value="1"/>
</dbReference>
<dbReference type="AlphaFoldDB" id="V7ATB3"/>
<dbReference type="GO" id="GO:0005506">
    <property type="term" value="F:iron ion binding"/>
    <property type="evidence" value="ECO:0007669"/>
    <property type="project" value="InterPro"/>
</dbReference>
<gene>
    <name evidence="4" type="ORF">PHAVU_010G131100g</name>
</gene>
<dbReference type="OrthoDB" id="1470350at2759"/>
<dbReference type="InterPro" id="IPR036396">
    <property type="entry name" value="Cyt_P450_sf"/>
</dbReference>
<evidence type="ECO:0000256" key="2">
    <source>
        <dbReference type="ARBA" id="ARBA00022723"/>
    </source>
</evidence>
<dbReference type="GO" id="GO:0016125">
    <property type="term" value="P:sterol metabolic process"/>
    <property type="evidence" value="ECO:0007669"/>
    <property type="project" value="TreeGrafter"/>
</dbReference>
<dbReference type="EMBL" id="CM002297">
    <property type="protein sequence ID" value="ESW07451.1"/>
    <property type="molecule type" value="Genomic_DNA"/>
</dbReference>
<dbReference type="InterPro" id="IPR001128">
    <property type="entry name" value="Cyt_P450"/>
</dbReference>
<dbReference type="GO" id="GO:0051777">
    <property type="term" value="F:ent-kaurenoic acid monooxygenase activity"/>
    <property type="evidence" value="ECO:0007669"/>
    <property type="project" value="TreeGrafter"/>
</dbReference>